<dbReference type="InterPro" id="IPR050775">
    <property type="entry name" value="FAD-binding_Monooxygenases"/>
</dbReference>
<dbReference type="EMBL" id="JBBGAZ010000013">
    <property type="protein sequence ID" value="MEJ5219873.1"/>
    <property type="molecule type" value="Genomic_DNA"/>
</dbReference>
<sequence>MNVQTEITKTTGADYDAVVIGAGFGGLYAVHKLRNEQGMNVQGFDSASDVGGTWWYNRYPGALSDTESYVYRYSFDKELLKRGHWKTRYLTQPEILDYMNEVADHLDLRRSYKFNTKVDGAHYNEETGLWSVVTDSGQTVTAKYLVTGLGLLSATNTPSFKGVDDFKGRILHTGAWPEDVDLSNKRVGIIGTGSTGVQVITATAPVAKHLTVFQRSAQYVVPIGNTPQDEATISEQKANYDQIWDQVKNSAVAFGFEESTIPAETATQEERERVFEAAWQRGGGFYFMFGTFCDIATSQVANDAAADFIKGKIRKIVKDPQIAEKLIPNDLYAKRPLCGNDYFDVYNRDNVTLADVKSDPIAEFTTNGIRLESGEEHELDVVIFATGFDAVDGNYVKMDLRGRGGVTMRDTWKEGPLGYLGMMEVDFPNFFMILGPNGPFTNLPPSIETQVEWISETISTMEESGVKSVEPTVEARDAWVGTCREIADMTLFPKAESWIFGANIPGKKNAVMFYMAGIGNYRTAISAVKDDGYPSLIRDRETAEA</sequence>
<evidence type="ECO:0000256" key="2">
    <source>
        <dbReference type="ARBA" id="ARBA00022827"/>
    </source>
</evidence>
<evidence type="ECO:0000256" key="3">
    <source>
        <dbReference type="ARBA" id="ARBA00022857"/>
    </source>
</evidence>
<accession>A0ABU8QKC7</accession>
<dbReference type="Proteomes" id="UP001368270">
    <property type="component" value="Unassembled WGS sequence"/>
</dbReference>
<evidence type="ECO:0000256" key="4">
    <source>
        <dbReference type="ARBA" id="ARBA00023002"/>
    </source>
</evidence>
<name>A0ABU8QKC7_9RHOB</name>
<reference evidence="5 6" key="1">
    <citation type="submission" date="2024-03" db="EMBL/GenBank/DDBJ databases">
        <title>Cognatishimia coralii sp. nov., a marine bacterium isolated from coral surrounding seawater.</title>
        <authorList>
            <person name="Liu X."/>
            <person name="Liu S."/>
            <person name="Sun H."/>
            <person name="Zhang Y."/>
        </authorList>
    </citation>
    <scope>NUCLEOTIDE SEQUENCE [LARGE SCALE GENOMIC DNA]</scope>
    <source>
        <strain evidence="5 6">D5M38</strain>
    </source>
</reference>
<organism evidence="5 6">
    <name type="scientific">Cognatishimia coralii</name>
    <dbReference type="NCBI Taxonomy" id="3083254"/>
    <lineage>
        <taxon>Bacteria</taxon>
        <taxon>Pseudomonadati</taxon>
        <taxon>Pseudomonadota</taxon>
        <taxon>Alphaproteobacteria</taxon>
        <taxon>Rhodobacterales</taxon>
        <taxon>Paracoccaceae</taxon>
        <taxon>Cognatishimia</taxon>
    </lineage>
</organism>
<dbReference type="PANTHER" id="PTHR43098">
    <property type="entry name" value="L-ORNITHINE N(5)-MONOOXYGENASE-RELATED"/>
    <property type="match status" value="1"/>
</dbReference>
<dbReference type="InterPro" id="IPR020946">
    <property type="entry name" value="Flavin_mOase-like"/>
</dbReference>
<comment type="caution">
    <text evidence="5">The sequence shown here is derived from an EMBL/GenBank/DDBJ whole genome shotgun (WGS) entry which is preliminary data.</text>
</comment>
<keyword evidence="4 5" id="KW-0560">Oxidoreductase</keyword>
<dbReference type="Gene3D" id="3.50.50.60">
    <property type="entry name" value="FAD/NAD(P)-binding domain"/>
    <property type="match status" value="2"/>
</dbReference>
<dbReference type="Pfam" id="PF00743">
    <property type="entry name" value="FMO-like"/>
    <property type="match status" value="1"/>
</dbReference>
<evidence type="ECO:0000256" key="1">
    <source>
        <dbReference type="ARBA" id="ARBA00022630"/>
    </source>
</evidence>
<keyword evidence="2" id="KW-0274">FAD</keyword>
<dbReference type="RefSeq" id="WP_339404546.1">
    <property type="nucleotide sequence ID" value="NZ_JBBGAZ010000013.1"/>
</dbReference>
<gene>
    <name evidence="5" type="ORF">WG622_16575</name>
</gene>
<evidence type="ECO:0000313" key="5">
    <source>
        <dbReference type="EMBL" id="MEJ5219873.1"/>
    </source>
</evidence>
<keyword evidence="1" id="KW-0285">Flavoprotein</keyword>
<dbReference type="GO" id="GO:0016491">
    <property type="term" value="F:oxidoreductase activity"/>
    <property type="evidence" value="ECO:0007669"/>
    <property type="project" value="UniProtKB-KW"/>
</dbReference>
<keyword evidence="6" id="KW-1185">Reference proteome</keyword>
<protein>
    <submittedName>
        <fullName evidence="5">NAD(P)/FAD-dependent oxidoreductase</fullName>
        <ecNumber evidence="5">1.14.13.-</ecNumber>
    </submittedName>
</protein>
<proteinExistence type="predicted"/>
<dbReference type="EC" id="1.14.13.-" evidence="5"/>
<keyword evidence="3" id="KW-0521">NADP</keyword>
<dbReference type="SUPFAM" id="SSF51905">
    <property type="entry name" value="FAD/NAD(P)-binding domain"/>
    <property type="match status" value="2"/>
</dbReference>
<evidence type="ECO:0000313" key="6">
    <source>
        <dbReference type="Proteomes" id="UP001368270"/>
    </source>
</evidence>
<dbReference type="PANTHER" id="PTHR43098:SF5">
    <property type="entry name" value="DUAL-FUNCTIONAL MONOOXYGENASE_METHYLTRANSFERASE PSOF"/>
    <property type="match status" value="1"/>
</dbReference>
<dbReference type="InterPro" id="IPR036188">
    <property type="entry name" value="FAD/NAD-bd_sf"/>
</dbReference>